<dbReference type="InterPro" id="IPR003797">
    <property type="entry name" value="DegV"/>
</dbReference>
<dbReference type="RefSeq" id="WP_006781837.1">
    <property type="nucleotide sequence ID" value="NZ_CP040506.1"/>
</dbReference>
<dbReference type="InterPro" id="IPR043168">
    <property type="entry name" value="DegV_C"/>
</dbReference>
<organism evidence="2 3">
    <name type="scientific">Hungatella hathewayi WAL-18680</name>
    <dbReference type="NCBI Taxonomy" id="742737"/>
    <lineage>
        <taxon>Bacteria</taxon>
        <taxon>Bacillati</taxon>
        <taxon>Bacillota</taxon>
        <taxon>Clostridia</taxon>
        <taxon>Lachnospirales</taxon>
        <taxon>Lachnospiraceae</taxon>
        <taxon>Hungatella</taxon>
    </lineage>
</organism>
<dbReference type="InterPro" id="IPR050270">
    <property type="entry name" value="DegV_domain_contain"/>
</dbReference>
<reference evidence="2 3" key="1">
    <citation type="submission" date="2011-08" db="EMBL/GenBank/DDBJ databases">
        <title>The Genome Sequence of Clostridium hathewayi WAL-18680.</title>
        <authorList>
            <consortium name="The Broad Institute Genome Sequencing Platform"/>
            <person name="Earl A."/>
            <person name="Ward D."/>
            <person name="Feldgarden M."/>
            <person name="Gevers D."/>
            <person name="Finegold S.M."/>
            <person name="Summanen P.H."/>
            <person name="Molitoris D.R."/>
            <person name="Song M."/>
            <person name="Daigneault M."/>
            <person name="Allen-Vercoe E."/>
            <person name="Young S.K."/>
            <person name="Zeng Q."/>
            <person name="Gargeya S."/>
            <person name="Fitzgerald M."/>
            <person name="Haas B."/>
            <person name="Abouelleil A."/>
            <person name="Alvarado L."/>
            <person name="Arachchi H.M."/>
            <person name="Berlin A."/>
            <person name="Brown A."/>
            <person name="Chapman S.B."/>
            <person name="Chen Z."/>
            <person name="Dunbar C."/>
            <person name="Freedman E."/>
            <person name="Gearin G."/>
            <person name="Gellesch M."/>
            <person name="Goldberg J."/>
            <person name="Griggs A."/>
            <person name="Gujja S."/>
            <person name="Heiman D."/>
            <person name="Howarth C."/>
            <person name="Larson L."/>
            <person name="Lui A."/>
            <person name="MacDonald P.J.P."/>
            <person name="Montmayeur A."/>
            <person name="Murphy C."/>
            <person name="Neiman D."/>
            <person name="Pearson M."/>
            <person name="Priest M."/>
            <person name="Roberts A."/>
            <person name="Saif S."/>
            <person name="Shea T."/>
            <person name="Shenoy N."/>
            <person name="Sisk P."/>
            <person name="Stolte C."/>
            <person name="Sykes S."/>
            <person name="Wortman J."/>
            <person name="Nusbaum C."/>
            <person name="Birren B."/>
        </authorList>
    </citation>
    <scope>NUCLEOTIDE SEQUENCE [LARGE SCALE GENOMIC DNA]</scope>
    <source>
        <strain evidence="2 3">WAL-18680</strain>
    </source>
</reference>
<evidence type="ECO:0000313" key="2">
    <source>
        <dbReference type="EMBL" id="EHI58174.1"/>
    </source>
</evidence>
<name>G5IK18_9FIRM</name>
<dbReference type="NCBIfam" id="TIGR00762">
    <property type="entry name" value="DegV"/>
    <property type="match status" value="1"/>
</dbReference>
<protein>
    <recommendedName>
        <fullName evidence="4">DegV family protein</fullName>
    </recommendedName>
</protein>
<dbReference type="OrthoDB" id="9780216at2"/>
<dbReference type="EMBL" id="ADLN01000106">
    <property type="protein sequence ID" value="EHI58174.1"/>
    <property type="molecule type" value="Genomic_DNA"/>
</dbReference>
<sequence>MENRKVCITTESSCDLSQEQLGQHGILTVPFGMNFPDKTVNDGEIPVQEIYDFYSRTKKIPTTNAVGPYQYTEFFERVAREHPGCEILHIGYSSACSCSFQNAVLGVKDCVEAKVRLVDSLNVSGGLGNLVLKASELAEENPQDTAEELAGKIEPYIKKIRTSFVPNSLEFLLAGGRVSNAAAIGAAVLRLKPRIDIIDGELIAKKKYRGKMRHVAPVFVRDFVEGAEFDKEKAYVFYSEGADMEAVEILVNGLKEAGFREVTVGVLGCVMTIHGGKGAVGLSATER</sequence>
<evidence type="ECO:0008006" key="4">
    <source>
        <dbReference type="Google" id="ProtNLM"/>
    </source>
</evidence>
<proteinExistence type="predicted"/>
<evidence type="ECO:0000313" key="3">
    <source>
        <dbReference type="Proteomes" id="UP000005384"/>
    </source>
</evidence>
<keyword evidence="1" id="KW-0446">Lipid-binding</keyword>
<dbReference type="Pfam" id="PF02645">
    <property type="entry name" value="DegV"/>
    <property type="match status" value="1"/>
</dbReference>
<dbReference type="PATRIC" id="fig|742737.3.peg.3827"/>
<accession>G5IK18</accession>
<dbReference type="PANTHER" id="PTHR33434">
    <property type="entry name" value="DEGV DOMAIN-CONTAINING PROTEIN DR_1986-RELATED"/>
    <property type="match status" value="1"/>
</dbReference>
<dbReference type="Gene3D" id="3.30.1180.10">
    <property type="match status" value="1"/>
</dbReference>
<dbReference type="PROSITE" id="PS51482">
    <property type="entry name" value="DEGV"/>
    <property type="match status" value="1"/>
</dbReference>
<keyword evidence="3" id="KW-1185">Reference proteome</keyword>
<gene>
    <name evidence="2" type="ORF">HMPREF9473_03846</name>
</gene>
<dbReference type="Proteomes" id="UP000005384">
    <property type="component" value="Unassembled WGS sequence"/>
</dbReference>
<evidence type="ECO:0000256" key="1">
    <source>
        <dbReference type="ARBA" id="ARBA00023121"/>
    </source>
</evidence>
<dbReference type="AlphaFoldDB" id="G5IK18"/>
<dbReference type="SUPFAM" id="SSF82549">
    <property type="entry name" value="DAK1/DegV-like"/>
    <property type="match status" value="1"/>
</dbReference>
<comment type="caution">
    <text evidence="2">The sequence shown here is derived from an EMBL/GenBank/DDBJ whole genome shotgun (WGS) entry which is preliminary data.</text>
</comment>
<dbReference type="GO" id="GO:0008289">
    <property type="term" value="F:lipid binding"/>
    <property type="evidence" value="ECO:0007669"/>
    <property type="project" value="UniProtKB-KW"/>
</dbReference>
<dbReference type="PANTHER" id="PTHR33434:SF2">
    <property type="entry name" value="FATTY ACID-BINDING PROTEIN TM_1468"/>
    <property type="match status" value="1"/>
</dbReference>
<dbReference type="Gene3D" id="3.40.50.10170">
    <property type="match status" value="1"/>
</dbReference>
<dbReference type="HOGENOM" id="CLU_048251_4_2_9"/>